<reference evidence="7" key="1">
    <citation type="journal article" date="2021" name="PeerJ">
        <title>Extensive microbial diversity within the chicken gut microbiome revealed by metagenomics and culture.</title>
        <authorList>
            <person name="Gilroy R."/>
            <person name="Ravi A."/>
            <person name="Getino M."/>
            <person name="Pursley I."/>
            <person name="Horton D.L."/>
            <person name="Alikhan N.F."/>
            <person name="Baker D."/>
            <person name="Gharbi K."/>
            <person name="Hall N."/>
            <person name="Watson M."/>
            <person name="Adriaenssens E.M."/>
            <person name="Foster-Nyarko E."/>
            <person name="Jarju S."/>
            <person name="Secka A."/>
            <person name="Antonio M."/>
            <person name="Oren A."/>
            <person name="Chaudhuri R.R."/>
            <person name="La Ragione R."/>
            <person name="Hildebrand F."/>
            <person name="Pallen M.J."/>
        </authorList>
    </citation>
    <scope>NUCLEOTIDE SEQUENCE</scope>
    <source>
        <strain evidence="7">Gambia16-554</strain>
    </source>
</reference>
<feature type="transmembrane region" description="Helical" evidence="6">
    <location>
        <begin position="336"/>
        <end position="357"/>
    </location>
</feature>
<name>A0A9D2GNH7_9BACT</name>
<dbReference type="PANTHER" id="PTHR30250">
    <property type="entry name" value="PST FAMILY PREDICTED COLANIC ACID TRANSPORTER"/>
    <property type="match status" value="1"/>
</dbReference>
<keyword evidence="2" id="KW-1003">Cell membrane</keyword>
<comment type="subcellular location">
    <subcellularLocation>
        <location evidence="1">Cell membrane</location>
        <topology evidence="1">Multi-pass membrane protein</topology>
    </subcellularLocation>
</comment>
<feature type="transmembrane region" description="Helical" evidence="6">
    <location>
        <begin position="96"/>
        <end position="117"/>
    </location>
</feature>
<dbReference type="PANTHER" id="PTHR30250:SF11">
    <property type="entry name" value="O-ANTIGEN TRANSPORTER-RELATED"/>
    <property type="match status" value="1"/>
</dbReference>
<protein>
    <submittedName>
        <fullName evidence="7">Oligosaccharide flippase family protein</fullName>
    </submittedName>
</protein>
<feature type="transmembrane region" description="Helical" evidence="6">
    <location>
        <begin position="395"/>
        <end position="417"/>
    </location>
</feature>
<comment type="caution">
    <text evidence="7">The sequence shown here is derived from an EMBL/GenBank/DDBJ whole genome shotgun (WGS) entry which is preliminary data.</text>
</comment>
<dbReference type="Pfam" id="PF01943">
    <property type="entry name" value="Polysacc_synt"/>
    <property type="match status" value="1"/>
</dbReference>
<keyword evidence="4 6" id="KW-1133">Transmembrane helix</keyword>
<dbReference type="AlphaFoldDB" id="A0A9D2GNH7"/>
<reference evidence="7" key="2">
    <citation type="submission" date="2021-04" db="EMBL/GenBank/DDBJ databases">
        <authorList>
            <person name="Gilroy R."/>
        </authorList>
    </citation>
    <scope>NUCLEOTIDE SEQUENCE</scope>
    <source>
        <strain evidence="7">Gambia16-554</strain>
    </source>
</reference>
<accession>A0A9D2GNH7</accession>
<feature type="transmembrane region" description="Helical" evidence="6">
    <location>
        <begin position="56"/>
        <end position="75"/>
    </location>
</feature>
<feature type="transmembrane region" description="Helical" evidence="6">
    <location>
        <begin position="259"/>
        <end position="282"/>
    </location>
</feature>
<gene>
    <name evidence="7" type="ORF">IAC04_02365</name>
</gene>
<keyword evidence="5 6" id="KW-0472">Membrane</keyword>
<feature type="transmembrane region" description="Helical" evidence="6">
    <location>
        <begin position="156"/>
        <end position="175"/>
    </location>
</feature>
<dbReference type="InterPro" id="IPR002797">
    <property type="entry name" value="Polysacc_synth"/>
</dbReference>
<evidence type="ECO:0000256" key="5">
    <source>
        <dbReference type="ARBA" id="ARBA00023136"/>
    </source>
</evidence>
<evidence type="ECO:0000313" key="7">
    <source>
        <dbReference type="EMBL" id="HIZ85317.1"/>
    </source>
</evidence>
<evidence type="ECO:0000256" key="2">
    <source>
        <dbReference type="ARBA" id="ARBA00022475"/>
    </source>
</evidence>
<dbReference type="EMBL" id="DXAW01000043">
    <property type="protein sequence ID" value="HIZ85317.1"/>
    <property type="molecule type" value="Genomic_DNA"/>
</dbReference>
<dbReference type="InterPro" id="IPR050833">
    <property type="entry name" value="Poly_Biosynth_Transport"/>
</dbReference>
<evidence type="ECO:0000256" key="6">
    <source>
        <dbReference type="SAM" id="Phobius"/>
    </source>
</evidence>
<sequence length="427" mass="47672">MSNICARIASLLKNGFGHVFIGTFLNKGIAMISSVIVARIIDKTEYAYLSYSETLYGYLILFAGLGMSSGLLKVCSGKTAGPQDKAYLSYAAKWGAGFEALITICLIIICLAVTLPFPEARFYIISTALYPAVYSIYDTLVCYIRAKQKNILFARLNVLYSLLTCVFSIILVLWINAIGIVIARYLVLICVGAIALFSIKNSFTTQDCSTISKSEKRSFWIMSLSLMAANIFSGMMPFNENLLISNLIADEVTTANFRVASLFPQLLLLVSQALMIYFFPIVSEMDNHGADTVTIKKYIIKIGILNFVLVIFSLLIGIVLTPFLISFFYTQKYADAIPIAYLLWIMRGINAAIRIVPMNMLIAVRAYKFNLIMSAFSAFIQLLLDWYFIKHFGIVGVAYGTIAVYLISGIIYWVFLLNRLKTNKTLL</sequence>
<feature type="transmembrane region" description="Helical" evidence="6">
    <location>
        <begin position="181"/>
        <end position="199"/>
    </location>
</feature>
<feature type="transmembrane region" description="Helical" evidence="6">
    <location>
        <begin position="303"/>
        <end position="330"/>
    </location>
</feature>
<evidence type="ECO:0000256" key="4">
    <source>
        <dbReference type="ARBA" id="ARBA00022989"/>
    </source>
</evidence>
<evidence type="ECO:0000313" key="8">
    <source>
        <dbReference type="Proteomes" id="UP000824115"/>
    </source>
</evidence>
<feature type="transmembrane region" description="Helical" evidence="6">
    <location>
        <begin position="219"/>
        <end position="239"/>
    </location>
</feature>
<organism evidence="7 8">
    <name type="scientific">Candidatus Coprenecus stercoravium</name>
    <dbReference type="NCBI Taxonomy" id="2840735"/>
    <lineage>
        <taxon>Bacteria</taxon>
        <taxon>Pseudomonadati</taxon>
        <taxon>Bacteroidota</taxon>
        <taxon>Bacteroidia</taxon>
        <taxon>Bacteroidales</taxon>
        <taxon>Rikenellaceae</taxon>
        <taxon>Rikenellaceae incertae sedis</taxon>
        <taxon>Candidatus Coprenecus</taxon>
    </lineage>
</organism>
<keyword evidence="3 6" id="KW-0812">Transmembrane</keyword>
<feature type="transmembrane region" description="Helical" evidence="6">
    <location>
        <begin position="20"/>
        <end position="41"/>
    </location>
</feature>
<feature type="transmembrane region" description="Helical" evidence="6">
    <location>
        <begin position="369"/>
        <end position="389"/>
    </location>
</feature>
<dbReference type="Proteomes" id="UP000824115">
    <property type="component" value="Unassembled WGS sequence"/>
</dbReference>
<evidence type="ECO:0000256" key="3">
    <source>
        <dbReference type="ARBA" id="ARBA00022692"/>
    </source>
</evidence>
<proteinExistence type="predicted"/>
<feature type="transmembrane region" description="Helical" evidence="6">
    <location>
        <begin position="123"/>
        <end position="144"/>
    </location>
</feature>
<evidence type="ECO:0000256" key="1">
    <source>
        <dbReference type="ARBA" id="ARBA00004651"/>
    </source>
</evidence>
<dbReference type="GO" id="GO:0005886">
    <property type="term" value="C:plasma membrane"/>
    <property type="evidence" value="ECO:0007669"/>
    <property type="project" value="UniProtKB-SubCell"/>
</dbReference>